<proteinExistence type="predicted"/>
<keyword evidence="3" id="KW-1185">Reference proteome</keyword>
<evidence type="ECO:0000313" key="2">
    <source>
        <dbReference type="EMBL" id="RJF87758.1"/>
    </source>
</evidence>
<dbReference type="EMBL" id="QYUK01000011">
    <property type="protein sequence ID" value="RJF87758.1"/>
    <property type="molecule type" value="Genomic_DNA"/>
</dbReference>
<sequence length="38" mass="4253">MRDCDEARFYYKQCGGSVLDRDGDGIPCEDLCGFKSTT</sequence>
<dbReference type="Pfam" id="PF05901">
    <property type="entry name" value="Excalibur"/>
    <property type="match status" value="1"/>
</dbReference>
<dbReference type="OrthoDB" id="9805504at2"/>
<dbReference type="Proteomes" id="UP000284605">
    <property type="component" value="Unassembled WGS sequence"/>
</dbReference>
<gene>
    <name evidence="2" type="ORF">D3874_12595</name>
</gene>
<accession>A0A418WCU9</accession>
<evidence type="ECO:0000313" key="3">
    <source>
        <dbReference type="Proteomes" id="UP000284605"/>
    </source>
</evidence>
<name>A0A418WCU9_9PROT</name>
<reference evidence="2 3" key="1">
    <citation type="submission" date="2018-09" db="EMBL/GenBank/DDBJ databases">
        <authorList>
            <person name="Zhu H."/>
        </authorList>
    </citation>
    <scope>NUCLEOTIDE SEQUENCE [LARGE SCALE GENOMIC DNA]</scope>
    <source>
        <strain evidence="2 3">K1W22B-8</strain>
    </source>
</reference>
<feature type="domain" description="Excalibur calcium-binding" evidence="1">
    <location>
        <begin position="1"/>
        <end position="29"/>
    </location>
</feature>
<dbReference type="InterPro" id="IPR008613">
    <property type="entry name" value="Excalibur_Ca-bd_domain"/>
</dbReference>
<organism evidence="2 3">
    <name type="scientific">Oleomonas cavernae</name>
    <dbReference type="NCBI Taxonomy" id="2320859"/>
    <lineage>
        <taxon>Bacteria</taxon>
        <taxon>Pseudomonadati</taxon>
        <taxon>Pseudomonadota</taxon>
        <taxon>Alphaproteobacteria</taxon>
        <taxon>Acetobacterales</taxon>
        <taxon>Acetobacteraceae</taxon>
        <taxon>Oleomonas</taxon>
    </lineage>
</organism>
<evidence type="ECO:0000259" key="1">
    <source>
        <dbReference type="Pfam" id="PF05901"/>
    </source>
</evidence>
<comment type="caution">
    <text evidence="2">The sequence shown here is derived from an EMBL/GenBank/DDBJ whole genome shotgun (WGS) entry which is preliminary data.</text>
</comment>
<protein>
    <recommendedName>
        <fullName evidence="1">Excalibur calcium-binding domain-containing protein</fullName>
    </recommendedName>
</protein>
<dbReference type="AlphaFoldDB" id="A0A418WCU9"/>